<dbReference type="InterPro" id="IPR011333">
    <property type="entry name" value="SKP1/BTB/POZ_sf"/>
</dbReference>
<evidence type="ECO:0000313" key="3">
    <source>
        <dbReference type="Proteomes" id="UP000267027"/>
    </source>
</evidence>
<gene>
    <name evidence="2" type="ORF">ACOC_LOCUS3207</name>
</gene>
<dbReference type="PROSITE" id="PS50097">
    <property type="entry name" value="BTB"/>
    <property type="match status" value="1"/>
</dbReference>
<reference evidence="2 3" key="2">
    <citation type="submission" date="2018-11" db="EMBL/GenBank/DDBJ databases">
        <authorList>
            <consortium name="Pathogen Informatics"/>
        </authorList>
    </citation>
    <scope>NUCLEOTIDE SEQUENCE [LARGE SCALE GENOMIC DNA]</scope>
    <source>
        <strain evidence="2 3">Costa Rica</strain>
    </source>
</reference>
<dbReference type="WBParaSite" id="ACOC_0000320601-mRNA-1">
    <property type="protein sequence ID" value="ACOC_0000320601-mRNA-1"/>
    <property type="gene ID" value="ACOC_0000320601"/>
</dbReference>
<dbReference type="Gene3D" id="3.30.710.10">
    <property type="entry name" value="Potassium Channel Kv1.1, Chain A"/>
    <property type="match status" value="1"/>
</dbReference>
<dbReference type="AlphaFoldDB" id="A0A0R3PG38"/>
<dbReference type="EMBL" id="UYYA01000875">
    <property type="protein sequence ID" value="VDM54792.1"/>
    <property type="molecule type" value="Genomic_DNA"/>
</dbReference>
<organism evidence="4">
    <name type="scientific">Angiostrongylus costaricensis</name>
    <name type="common">Nematode worm</name>
    <dbReference type="NCBI Taxonomy" id="334426"/>
    <lineage>
        <taxon>Eukaryota</taxon>
        <taxon>Metazoa</taxon>
        <taxon>Ecdysozoa</taxon>
        <taxon>Nematoda</taxon>
        <taxon>Chromadorea</taxon>
        <taxon>Rhabditida</taxon>
        <taxon>Rhabditina</taxon>
        <taxon>Rhabditomorpha</taxon>
        <taxon>Strongyloidea</taxon>
        <taxon>Metastrongylidae</taxon>
        <taxon>Angiostrongylus</taxon>
    </lineage>
</organism>
<proteinExistence type="predicted"/>
<dbReference type="SMART" id="SM00225">
    <property type="entry name" value="BTB"/>
    <property type="match status" value="1"/>
</dbReference>
<protein>
    <submittedName>
        <fullName evidence="4">BTB domain-containing protein</fullName>
    </submittedName>
</protein>
<evidence type="ECO:0000313" key="4">
    <source>
        <dbReference type="WBParaSite" id="ACOC_0000320601-mRNA-1"/>
    </source>
</evidence>
<dbReference type="CDD" id="cd18186">
    <property type="entry name" value="BTB_POZ_ZBTB_KLHL-like"/>
    <property type="match status" value="1"/>
</dbReference>
<accession>A0A0R3PG38</accession>
<dbReference type="PANTHER" id="PTHR24413">
    <property type="entry name" value="SPECKLE-TYPE POZ PROTEIN"/>
    <property type="match status" value="1"/>
</dbReference>
<sequence length="204" mass="22961">MLLDVKNRPRCDLNITAGFGNQRVVLSAHKCKLIAHSDVFCAMFRHNTKERETKSVMIEDFAASAVKSMLTFVYVGSISLQDLESREVGDVMRLADKYFIKALKAICEKELIARIRSSNVVDFVELADFCNATCLYEKCVHFVSENDELILINAGVTRCKLFQMGSNIHSTSSSVSWQALMDRNPRLTASIMDRMNDLANLVPL</sequence>
<dbReference type="Gene3D" id="1.25.40.420">
    <property type="match status" value="1"/>
</dbReference>
<dbReference type="SUPFAM" id="SSF54695">
    <property type="entry name" value="POZ domain"/>
    <property type="match status" value="1"/>
</dbReference>
<dbReference type="Pfam" id="PF00651">
    <property type="entry name" value="BTB"/>
    <property type="match status" value="1"/>
</dbReference>
<dbReference type="InterPro" id="IPR000210">
    <property type="entry name" value="BTB/POZ_dom"/>
</dbReference>
<evidence type="ECO:0000313" key="2">
    <source>
        <dbReference type="EMBL" id="VDM54792.1"/>
    </source>
</evidence>
<dbReference type="Proteomes" id="UP000267027">
    <property type="component" value="Unassembled WGS sequence"/>
</dbReference>
<dbReference type="STRING" id="334426.A0A0R3PG38"/>
<reference evidence="4" key="1">
    <citation type="submission" date="2017-02" db="UniProtKB">
        <authorList>
            <consortium name="WormBaseParasite"/>
        </authorList>
    </citation>
    <scope>IDENTIFICATION</scope>
</reference>
<evidence type="ECO:0000259" key="1">
    <source>
        <dbReference type="PROSITE" id="PS50097"/>
    </source>
</evidence>
<dbReference type="OrthoDB" id="5771911at2759"/>
<dbReference type="OMA" id="RRWKHYY"/>
<keyword evidence="3" id="KW-1185">Reference proteome</keyword>
<feature type="domain" description="BTB" evidence="1">
    <location>
        <begin position="11"/>
        <end position="82"/>
    </location>
</feature>
<name>A0A0R3PG38_ANGCS</name>